<sequence length="864" mass="97255">MRKVKNQKAVTKIAMGSMKARKSKNVIAVLAIALTSVLFTALFTIGGAMIQKQQEANMRQVGGNAHAGYKYLTKEEYELLKGDPKIQDLSYRIILANAENKELRKLNTEISYYEDLDAKMCFCYPAEGTMPKEKYDLVASDLTLNALGVPCRIGQKVTLSFTVRGKAYTQEFTLCGWYRGDTVSMAQAACVSKEYVSEIAPTPTTSTKDAGMVSDDYAGRINADFNFKTSFNIQGQMDALTQRLGFEGISQGVNWAYLGVDLDLETAVFLIVMLAVILLSGYLIIYNIFYMNVYSDIRFYGLLKTVGTTGKQLKKIVHRQAYVLSLLGIPVGLLLGYFLGVDLFPLIMENLVFASTTTTEISANPLIFLGAALFSFLTVFISCIRPCRIASRVSPVEAVRFTEGKQKKISRTKKKKTKAITMSSFGYANIKRNKKKTLVVVLSLSISLILLNSVYSLIQGFSLDALLSNVAVSDYMVTDATTDNAAVMSPNRVTDGVTKEFLNELERQEGVEEIGNIWMERSVPDFTEEGYQLFSQRIWSRKEELFAGFLSMNPVNGKENLERIEKARDIDGKTYGLDRLPFEKMEVLEGELDWEKFSSGKYIITNWFGSVDGEGGADGSRVNFYNVGEKVTISNKEGETREYEVMAVAKLPYSAEFQSYGIIDLTYFLPKEEFFWCCGESQPMKCLFNVEEEKEEEIKAWIEGYCTAIDPDLDYTSKDTYKEEYDSYIKMFAIIGGGLSFILGFIGILNFINTIVTSILSRRQELAMIESVGMTGGQLRRMLMWEGSYYAFYTLILSLLFGALLNVTVIRNFGKSMSFFEWDFTLWPIFLCALPIFLVVLLVPVLVYRKLCRTSVVERIRISE</sequence>
<feature type="transmembrane region" description="Helical" evidence="7">
    <location>
        <begin position="826"/>
        <end position="848"/>
    </location>
</feature>
<reference evidence="9" key="1">
    <citation type="journal article" date="2021" name="PeerJ">
        <title>Extensive microbial diversity within the chicken gut microbiome revealed by metagenomics and culture.</title>
        <authorList>
            <person name="Gilroy R."/>
            <person name="Ravi A."/>
            <person name="Getino M."/>
            <person name="Pursley I."/>
            <person name="Horton D.L."/>
            <person name="Alikhan N.F."/>
            <person name="Baker D."/>
            <person name="Gharbi K."/>
            <person name="Hall N."/>
            <person name="Watson M."/>
            <person name="Adriaenssens E.M."/>
            <person name="Foster-Nyarko E."/>
            <person name="Jarju S."/>
            <person name="Secka A."/>
            <person name="Antonio M."/>
            <person name="Oren A."/>
            <person name="Chaudhuri R.R."/>
            <person name="La Ragione R."/>
            <person name="Hildebrand F."/>
            <person name="Pallen M.J."/>
        </authorList>
    </citation>
    <scope>NUCLEOTIDE SEQUENCE</scope>
    <source>
        <strain evidence="9">ChiSjej1B19-5720</strain>
    </source>
</reference>
<evidence type="ECO:0000313" key="10">
    <source>
        <dbReference type="Proteomes" id="UP000823842"/>
    </source>
</evidence>
<feature type="transmembrane region" description="Helical" evidence="7">
    <location>
        <begin position="438"/>
        <end position="458"/>
    </location>
</feature>
<evidence type="ECO:0000259" key="8">
    <source>
        <dbReference type="Pfam" id="PF02687"/>
    </source>
</evidence>
<feature type="transmembrane region" description="Helical" evidence="7">
    <location>
        <begin position="361"/>
        <end position="384"/>
    </location>
</feature>
<evidence type="ECO:0000256" key="5">
    <source>
        <dbReference type="ARBA" id="ARBA00023136"/>
    </source>
</evidence>
<evidence type="ECO:0000256" key="7">
    <source>
        <dbReference type="SAM" id="Phobius"/>
    </source>
</evidence>
<evidence type="ECO:0000256" key="2">
    <source>
        <dbReference type="ARBA" id="ARBA00022475"/>
    </source>
</evidence>
<gene>
    <name evidence="9" type="ORF">IAA06_00060</name>
</gene>
<evidence type="ECO:0000256" key="6">
    <source>
        <dbReference type="ARBA" id="ARBA00038076"/>
    </source>
</evidence>
<name>A0A9D2RV69_9FIRM</name>
<keyword evidence="5 7" id="KW-0472">Membrane</keyword>
<protein>
    <submittedName>
        <fullName evidence="9">FtsX-like permease family protein</fullName>
    </submittedName>
</protein>
<dbReference type="GO" id="GO:0005886">
    <property type="term" value="C:plasma membrane"/>
    <property type="evidence" value="ECO:0007669"/>
    <property type="project" value="UniProtKB-SubCell"/>
</dbReference>
<feature type="domain" description="ABC3 transporter permease C-terminal" evidence="8">
    <location>
        <begin position="271"/>
        <end position="395"/>
    </location>
</feature>
<dbReference type="EMBL" id="DWYZ01000002">
    <property type="protein sequence ID" value="HJB27179.1"/>
    <property type="molecule type" value="Genomic_DNA"/>
</dbReference>
<keyword evidence="3 7" id="KW-0812">Transmembrane</keyword>
<dbReference type="Proteomes" id="UP000823842">
    <property type="component" value="Unassembled WGS sequence"/>
</dbReference>
<comment type="subcellular location">
    <subcellularLocation>
        <location evidence="1">Cell membrane</location>
        <topology evidence="1">Multi-pass membrane protein</topology>
    </subcellularLocation>
</comment>
<evidence type="ECO:0000256" key="4">
    <source>
        <dbReference type="ARBA" id="ARBA00022989"/>
    </source>
</evidence>
<dbReference type="PANTHER" id="PTHR30572">
    <property type="entry name" value="MEMBRANE COMPONENT OF TRANSPORTER-RELATED"/>
    <property type="match status" value="1"/>
</dbReference>
<dbReference type="AlphaFoldDB" id="A0A9D2RV69"/>
<dbReference type="InterPro" id="IPR050250">
    <property type="entry name" value="Macrolide_Exporter_MacB"/>
</dbReference>
<dbReference type="PANTHER" id="PTHR30572:SF4">
    <property type="entry name" value="ABC TRANSPORTER PERMEASE YTRF"/>
    <property type="match status" value="1"/>
</dbReference>
<evidence type="ECO:0000256" key="3">
    <source>
        <dbReference type="ARBA" id="ARBA00022692"/>
    </source>
</evidence>
<dbReference type="Pfam" id="PF02687">
    <property type="entry name" value="FtsX"/>
    <property type="match status" value="2"/>
</dbReference>
<evidence type="ECO:0000313" key="9">
    <source>
        <dbReference type="EMBL" id="HJB27179.1"/>
    </source>
</evidence>
<comment type="caution">
    <text evidence="9">The sequence shown here is derived from an EMBL/GenBank/DDBJ whole genome shotgun (WGS) entry which is preliminary data.</text>
</comment>
<comment type="similarity">
    <text evidence="6">Belongs to the ABC-4 integral membrane protein family.</text>
</comment>
<keyword evidence="4 7" id="KW-1133">Transmembrane helix</keyword>
<evidence type="ECO:0000256" key="1">
    <source>
        <dbReference type="ARBA" id="ARBA00004651"/>
    </source>
</evidence>
<feature type="transmembrane region" description="Helical" evidence="7">
    <location>
        <begin position="267"/>
        <end position="289"/>
    </location>
</feature>
<reference evidence="9" key="2">
    <citation type="submission" date="2021-04" db="EMBL/GenBank/DDBJ databases">
        <authorList>
            <person name="Gilroy R."/>
        </authorList>
    </citation>
    <scope>NUCLEOTIDE SEQUENCE</scope>
    <source>
        <strain evidence="9">ChiSjej1B19-5720</strain>
    </source>
</reference>
<feature type="domain" description="ABC3 transporter permease C-terminal" evidence="8">
    <location>
        <begin position="739"/>
        <end position="855"/>
    </location>
</feature>
<feature type="transmembrane region" description="Helical" evidence="7">
    <location>
        <begin position="790"/>
        <end position="814"/>
    </location>
</feature>
<feature type="transmembrane region" description="Helical" evidence="7">
    <location>
        <begin position="321"/>
        <end position="341"/>
    </location>
</feature>
<dbReference type="InterPro" id="IPR003838">
    <property type="entry name" value="ABC3_permease_C"/>
</dbReference>
<feature type="transmembrane region" description="Helical" evidence="7">
    <location>
        <begin position="731"/>
        <end position="752"/>
    </location>
</feature>
<dbReference type="GO" id="GO:0022857">
    <property type="term" value="F:transmembrane transporter activity"/>
    <property type="evidence" value="ECO:0007669"/>
    <property type="project" value="TreeGrafter"/>
</dbReference>
<keyword evidence="2" id="KW-1003">Cell membrane</keyword>
<proteinExistence type="inferred from homology"/>
<organism evidence="9 10">
    <name type="scientific">Candidatus Blautia faecavium</name>
    <dbReference type="NCBI Taxonomy" id="2838487"/>
    <lineage>
        <taxon>Bacteria</taxon>
        <taxon>Bacillati</taxon>
        <taxon>Bacillota</taxon>
        <taxon>Clostridia</taxon>
        <taxon>Lachnospirales</taxon>
        <taxon>Lachnospiraceae</taxon>
        <taxon>Blautia</taxon>
    </lineage>
</organism>
<accession>A0A9D2RV69</accession>